<dbReference type="CTD" id="20203719"/>
<reference evidence="3" key="1">
    <citation type="submission" date="2012-12" db="EMBL/GenBank/DDBJ databases">
        <authorList>
            <person name="Hellsten U."/>
            <person name="Grimwood J."/>
            <person name="Chapman J.A."/>
            <person name="Shapiro H."/>
            <person name="Aerts A."/>
            <person name="Otillar R.P."/>
            <person name="Terry A.Y."/>
            <person name="Boore J.L."/>
            <person name="Simakov O."/>
            <person name="Marletaz F."/>
            <person name="Cho S.-J."/>
            <person name="Edsinger-Gonzales E."/>
            <person name="Havlak P."/>
            <person name="Kuo D.-H."/>
            <person name="Larsson T."/>
            <person name="Lv J."/>
            <person name="Arendt D."/>
            <person name="Savage R."/>
            <person name="Osoegawa K."/>
            <person name="de Jong P."/>
            <person name="Lindberg D.R."/>
            <person name="Seaver E.C."/>
            <person name="Weisblat D.A."/>
            <person name="Putnam N.H."/>
            <person name="Grigoriev I.V."/>
            <person name="Rokhsar D.S."/>
        </authorList>
    </citation>
    <scope>NUCLEOTIDE SEQUENCE</scope>
</reference>
<dbReference type="EMBL" id="AMQM01003906">
    <property type="status" value="NOT_ANNOTATED_CDS"/>
    <property type="molecule type" value="Genomic_DNA"/>
</dbReference>
<accession>T1F4H0</accession>
<sequence length="123" mass="14473">MHNIPLNIQESRCTGQNRCVRLRREASTNMSHVWFIFNSLSLKEIRLLVKHYYVKSVASCAKRVSVRKKKLTRKKNGKYFELSENARAYGKSLAFILKDFLCRHNSFQRQIIIRLLLKSGELT</sequence>
<evidence type="ECO:0000313" key="3">
    <source>
        <dbReference type="Proteomes" id="UP000015101"/>
    </source>
</evidence>
<name>T1F4H0_HELRO</name>
<dbReference type="Proteomes" id="UP000015101">
    <property type="component" value="Unassembled WGS sequence"/>
</dbReference>
<reference evidence="1 3" key="2">
    <citation type="journal article" date="2013" name="Nature">
        <title>Insights into bilaterian evolution from three spiralian genomes.</title>
        <authorList>
            <person name="Simakov O."/>
            <person name="Marletaz F."/>
            <person name="Cho S.J."/>
            <person name="Edsinger-Gonzales E."/>
            <person name="Havlak P."/>
            <person name="Hellsten U."/>
            <person name="Kuo D.H."/>
            <person name="Larsson T."/>
            <person name="Lv J."/>
            <person name="Arendt D."/>
            <person name="Savage R."/>
            <person name="Osoegawa K."/>
            <person name="de Jong P."/>
            <person name="Grimwood J."/>
            <person name="Chapman J.A."/>
            <person name="Shapiro H."/>
            <person name="Aerts A."/>
            <person name="Otillar R.P."/>
            <person name="Terry A.Y."/>
            <person name="Boore J.L."/>
            <person name="Grigoriev I.V."/>
            <person name="Lindberg D.R."/>
            <person name="Seaver E.C."/>
            <person name="Weisblat D.A."/>
            <person name="Putnam N.H."/>
            <person name="Rokhsar D.S."/>
        </authorList>
    </citation>
    <scope>NUCLEOTIDE SEQUENCE</scope>
</reference>
<dbReference type="HOGENOM" id="CLU_2017696_0_0_1"/>
<reference evidence="2" key="3">
    <citation type="submission" date="2015-06" db="UniProtKB">
        <authorList>
            <consortium name="EnsemblMetazoa"/>
        </authorList>
    </citation>
    <scope>IDENTIFICATION</scope>
</reference>
<proteinExistence type="predicted"/>
<dbReference type="EMBL" id="KB096365">
    <property type="protein sequence ID" value="ESO05262.1"/>
    <property type="molecule type" value="Genomic_DNA"/>
</dbReference>
<dbReference type="EnsemblMetazoa" id="HelroT171623">
    <property type="protein sequence ID" value="HelroP171623"/>
    <property type="gene ID" value="HelroG171623"/>
</dbReference>
<keyword evidence="3" id="KW-1185">Reference proteome</keyword>
<organism evidence="2 3">
    <name type="scientific">Helobdella robusta</name>
    <name type="common">Californian leech</name>
    <dbReference type="NCBI Taxonomy" id="6412"/>
    <lineage>
        <taxon>Eukaryota</taxon>
        <taxon>Metazoa</taxon>
        <taxon>Spiralia</taxon>
        <taxon>Lophotrochozoa</taxon>
        <taxon>Annelida</taxon>
        <taxon>Clitellata</taxon>
        <taxon>Hirudinea</taxon>
        <taxon>Rhynchobdellida</taxon>
        <taxon>Glossiphoniidae</taxon>
        <taxon>Helobdella</taxon>
    </lineage>
</organism>
<gene>
    <name evidence="2" type="primary">20203719</name>
    <name evidence="1" type="ORF">HELRODRAFT_171623</name>
</gene>
<protein>
    <submittedName>
        <fullName evidence="1 2">Uncharacterized protein</fullName>
    </submittedName>
</protein>
<dbReference type="KEGG" id="hro:HELRODRAFT_171623"/>
<dbReference type="InParanoid" id="T1F4H0"/>
<dbReference type="RefSeq" id="XP_009016577.1">
    <property type="nucleotide sequence ID" value="XM_009018329.1"/>
</dbReference>
<evidence type="ECO:0000313" key="2">
    <source>
        <dbReference type="EnsemblMetazoa" id="HelroP171623"/>
    </source>
</evidence>
<evidence type="ECO:0000313" key="1">
    <source>
        <dbReference type="EMBL" id="ESO05262.1"/>
    </source>
</evidence>
<dbReference type="AlphaFoldDB" id="T1F4H0"/>
<dbReference type="GeneID" id="20203719"/>